<dbReference type="InterPro" id="IPR013783">
    <property type="entry name" value="Ig-like_fold"/>
</dbReference>
<comment type="subcellular location">
    <subcellularLocation>
        <location evidence="1">Secreted</location>
        <location evidence="1">Cell wall</location>
        <topology evidence="1">Peptidoglycan-anchor</topology>
    </subcellularLocation>
</comment>
<dbReference type="InterPro" id="IPR005877">
    <property type="entry name" value="YSIRK_signal_dom"/>
</dbReference>
<dbReference type="InterPro" id="IPR011266">
    <property type="entry name" value="Adhesin_Fg-bd_dom_2"/>
</dbReference>
<feature type="region of interest" description="Disordered" evidence="8">
    <location>
        <begin position="836"/>
        <end position="1051"/>
    </location>
</feature>
<proteinExistence type="inferred from homology"/>
<feature type="transmembrane region" description="Helical" evidence="9">
    <location>
        <begin position="1049"/>
        <end position="1065"/>
    </location>
</feature>
<feature type="compositionally biased region" description="Low complexity" evidence="8">
    <location>
        <begin position="128"/>
        <end position="172"/>
    </location>
</feature>
<evidence type="ECO:0000256" key="3">
    <source>
        <dbReference type="ARBA" id="ARBA00022512"/>
    </source>
</evidence>
<dbReference type="GO" id="GO:0007155">
    <property type="term" value="P:cell adhesion"/>
    <property type="evidence" value="ECO:0007669"/>
    <property type="project" value="InterPro"/>
</dbReference>
<accession>A0A7Z7QR12</accession>
<dbReference type="Pfam" id="PF10425">
    <property type="entry name" value="SdrG_C_C"/>
    <property type="match status" value="1"/>
</dbReference>
<feature type="compositionally biased region" description="Polar residues" evidence="8">
    <location>
        <begin position="1016"/>
        <end position="1032"/>
    </location>
</feature>
<dbReference type="Pfam" id="PF17210">
    <property type="entry name" value="SdrD_B"/>
    <property type="match status" value="2"/>
</dbReference>
<dbReference type="Proteomes" id="UP000264146">
    <property type="component" value="Chromosome"/>
</dbReference>
<dbReference type="PROSITE" id="PS50847">
    <property type="entry name" value="GRAM_POS_ANCHORING"/>
    <property type="match status" value="1"/>
</dbReference>
<reference evidence="12" key="1">
    <citation type="submission" date="2018-06" db="EMBL/GenBank/DDBJ databases">
        <authorList>
            <consortium name="Pathogen Informatics"/>
            <person name="Doyle S."/>
        </authorList>
    </citation>
    <scope>NUCLEOTIDE SEQUENCE [LARGE SCALE GENOMIC DNA]</scope>
    <source>
        <strain evidence="12">NCTC12218</strain>
    </source>
</reference>
<evidence type="ECO:0000313" key="13">
    <source>
        <dbReference type="Proteomes" id="UP000264146"/>
    </source>
</evidence>
<dbReference type="NCBIfam" id="TIGR01167">
    <property type="entry name" value="LPXTG_anchor"/>
    <property type="match status" value="1"/>
</dbReference>
<dbReference type="InterPro" id="IPR033764">
    <property type="entry name" value="Sdr_B"/>
</dbReference>
<evidence type="ECO:0000256" key="5">
    <source>
        <dbReference type="ARBA" id="ARBA00022729"/>
    </source>
</evidence>
<evidence type="ECO:0000259" key="10">
    <source>
        <dbReference type="PROSITE" id="PS50847"/>
    </source>
</evidence>
<dbReference type="InterPro" id="IPR051417">
    <property type="entry name" value="SDr/BOS_complex"/>
</dbReference>
<feature type="compositionally biased region" description="Polar residues" evidence="8">
    <location>
        <begin position="980"/>
        <end position="993"/>
    </location>
</feature>
<dbReference type="PANTHER" id="PTHR23303">
    <property type="entry name" value="CARBOXYPEPTIDASE REGULATORY REGION-CONTAINING"/>
    <property type="match status" value="1"/>
</dbReference>
<dbReference type="Gene3D" id="2.60.40.10">
    <property type="entry name" value="Immunoglobulins"/>
    <property type="match status" value="2"/>
</dbReference>
<dbReference type="InterPro" id="IPR011252">
    <property type="entry name" value="Fibrogen-bd_dom1"/>
</dbReference>
<dbReference type="SUPFAM" id="SSF117074">
    <property type="entry name" value="Hypothetical protein PA1324"/>
    <property type="match status" value="2"/>
</dbReference>
<feature type="compositionally biased region" description="Polar residues" evidence="8">
    <location>
        <begin position="87"/>
        <end position="119"/>
    </location>
</feature>
<keyword evidence="5" id="KW-0732">Signal</keyword>
<dbReference type="RefSeq" id="WP_126496441.1">
    <property type="nucleotide sequence ID" value="NZ_LR962863.1"/>
</dbReference>
<keyword evidence="6" id="KW-0677">Repeat</keyword>
<feature type="compositionally biased region" description="Polar residues" evidence="8">
    <location>
        <begin position="212"/>
        <end position="238"/>
    </location>
</feature>
<evidence type="ECO:0000256" key="1">
    <source>
        <dbReference type="ARBA" id="ARBA00004168"/>
    </source>
</evidence>
<keyword evidence="4" id="KW-0964">Secreted</keyword>
<evidence type="ECO:0000256" key="8">
    <source>
        <dbReference type="SAM" id="MobiDB-lite"/>
    </source>
</evidence>
<dbReference type="EMBL" id="UHEF01000001">
    <property type="protein sequence ID" value="SUM89679.1"/>
    <property type="molecule type" value="Genomic_DNA"/>
</dbReference>
<evidence type="ECO:0000256" key="6">
    <source>
        <dbReference type="ARBA" id="ARBA00022737"/>
    </source>
</evidence>
<keyword evidence="9" id="KW-1133">Transmembrane helix</keyword>
<feature type="compositionally biased region" description="Polar residues" evidence="8">
    <location>
        <begin position="65"/>
        <end position="80"/>
    </location>
</feature>
<keyword evidence="3" id="KW-0134">Cell wall</keyword>
<dbReference type="InterPro" id="IPR019931">
    <property type="entry name" value="LPXTG_anchor"/>
</dbReference>
<dbReference type="Pfam" id="PF17961">
    <property type="entry name" value="Big_8"/>
    <property type="match status" value="1"/>
</dbReference>
<dbReference type="InterPro" id="IPR041171">
    <property type="entry name" value="SDR_Ig"/>
</dbReference>
<dbReference type="NCBIfam" id="TIGR01168">
    <property type="entry name" value="YSIRK_signal"/>
    <property type="match status" value="1"/>
</dbReference>
<feature type="compositionally biased region" description="Pro residues" evidence="8">
    <location>
        <begin position="845"/>
        <end position="895"/>
    </location>
</feature>
<dbReference type="AlphaFoldDB" id="A0A7Z7QR12"/>
<dbReference type="InterPro" id="IPR008966">
    <property type="entry name" value="Adhesion_dom_sf"/>
</dbReference>
<dbReference type="Gene3D" id="2.60.40.1280">
    <property type="match status" value="1"/>
</dbReference>
<comment type="similarity">
    <text evidence="2">Belongs to the serine-aspartate repeat-containing protein (SDr) family.</text>
</comment>
<feature type="compositionally biased region" description="Low complexity" evidence="8">
    <location>
        <begin position="239"/>
        <end position="254"/>
    </location>
</feature>
<feature type="region of interest" description="Disordered" evidence="8">
    <location>
        <begin position="53"/>
        <end position="311"/>
    </location>
</feature>
<name>A0A7Z7QR12_STASC</name>
<feature type="compositionally biased region" description="Polar residues" evidence="8">
    <location>
        <begin position="255"/>
        <end position="280"/>
    </location>
</feature>
<evidence type="ECO:0000313" key="11">
    <source>
        <dbReference type="EMBL" id="CAD7360249.1"/>
    </source>
</evidence>
<keyword evidence="9" id="KW-0472">Membrane</keyword>
<gene>
    <name evidence="12" type="primary">sdrE_2</name>
    <name evidence="12" type="ORF">NCTC12218_01918</name>
</gene>
<keyword evidence="7" id="KW-0572">Peptidoglycan-anchor</keyword>
<dbReference type="Pfam" id="PF00746">
    <property type="entry name" value="Gram_pos_anchor"/>
    <property type="match status" value="1"/>
</dbReference>
<evidence type="ECO:0000256" key="7">
    <source>
        <dbReference type="ARBA" id="ARBA00023088"/>
    </source>
</evidence>
<dbReference type="Gene3D" id="2.60.40.1290">
    <property type="match status" value="1"/>
</dbReference>
<reference evidence="11 13" key="2">
    <citation type="submission" date="2020-11" db="EMBL/GenBank/DDBJ databases">
        <authorList>
            <consortium name="Pathogen Informatics"/>
        </authorList>
    </citation>
    <scope>NUCLEOTIDE SEQUENCE [LARGE SCALE GENOMIC DNA]</scope>
    <source>
        <strain evidence="11 13">NCTC12218</strain>
    </source>
</reference>
<dbReference type="EMBL" id="LR962863">
    <property type="protein sequence ID" value="CAD7360249.1"/>
    <property type="molecule type" value="Genomic_DNA"/>
</dbReference>
<evidence type="ECO:0000313" key="12">
    <source>
        <dbReference type="EMBL" id="SUM89679.1"/>
    </source>
</evidence>
<evidence type="ECO:0000256" key="2">
    <source>
        <dbReference type="ARBA" id="ARBA00007257"/>
    </source>
</evidence>
<protein>
    <submittedName>
        <fullName evidence="12">Antiadhesin Pls</fullName>
    </submittedName>
</protein>
<sequence length="1074" mass="117080">MNKHYPTKARTLSRFSIRKCSVGTASFLIGTVAFFGIHHEAFAAENTQQPVTVNQIQSQDKEDASSTQTETNNDSSSTDENAAKEASASQPKDNANTQNENAQSPENQESVSKTNQTEQESPEKASTESEQSTNTSSTTDSENATTENKQPTNSTEKQPSTEQQQTQSKKSPASTSTEKEATDTQNVKEQPTNTETTKDQNTENQNIENQTAKEQNPNTQASSNQNSTDQNTTPEENLSNSNTPQTNTTPSTQPVESSNTNTQSPSTESLRTTQSPNTSSELKKVKGTTKLRAVSKNEAQPVAAGGSNVNDKVHATDISTSETYIEPNNSGSYYLRSKFNVDGQVKSGDYFTVEMPKTVNVYGDTRFDPNHQEKIKNEDGQVIALGDYDVQNHRMTYTFTDAVNNLTNISGQFNLTQFMDRKVATDSKVYPLNYKVAGESLDTQINVNYGKYYNVGDSNLKSMITLEDPDKGDYEQYIYVNPMKRTAKGTVVELQSYQDDPAKSNGQLDPKNSKIQIFKVGPNDKLNDSFGVEDSQYQDVTNQFNINYYKDGLAYINFGNLNGARYIVKVTSKEKPDSKADLNLRSTMYTQNQYNQYDRLTWDNNILKSSSSGTADGSQAVYSLGDKVWDDINKDGIQDSNEPGIAGVKVTLKDSNGNVIDTTKTNANGKYSFDNLQNGNYKVSFETPADYTPTKSDAGNDALDSDGPVDAMAIISDGNNLTVDQGFYRTETPKYNVGDKVWEDSNKDGIQDNNEPGIANVTVTLKDADGNIIGTQVTDENGKYLFKDVAEGEYTIDFETPNGYTPTLTGQGFLNTDSNGTTAKILVDADDYTIDSGFYKSTPDQPSPDNPDNPDQPSPDNPNNPDQPSPDNPNNPDQPSPNQPDNPNQPSPNEPNQPGNPDQPSPNEPNQPGNPDQPSPNEPNQPGNPDQPSPNVPSQPGNPDQPSPNVPSQPGNPDQPSPNVPSQPGNPDQPSPNVPSQPGNPDQPSSNMPNEPGNPDQPSSNMPNEPGMPGQHETSQSNASNHEAMTEQQKSKALPKSGQTSSNQGTLFGTLLAGLGSLFLLRKRRHRQDK</sequence>
<evidence type="ECO:0000256" key="4">
    <source>
        <dbReference type="ARBA" id="ARBA00022525"/>
    </source>
</evidence>
<dbReference type="SUPFAM" id="SSF49401">
    <property type="entry name" value="Bacterial adhesins"/>
    <property type="match status" value="2"/>
</dbReference>
<evidence type="ECO:0000256" key="9">
    <source>
        <dbReference type="SAM" id="Phobius"/>
    </source>
</evidence>
<organism evidence="12">
    <name type="scientific">Staphylococcus schleiferi</name>
    <dbReference type="NCBI Taxonomy" id="1295"/>
    <lineage>
        <taxon>Bacteria</taxon>
        <taxon>Bacillati</taxon>
        <taxon>Bacillota</taxon>
        <taxon>Bacilli</taxon>
        <taxon>Bacillales</taxon>
        <taxon>Staphylococcaceae</taxon>
        <taxon>Staphylococcus</taxon>
    </lineage>
</organism>
<keyword evidence="9" id="KW-0812">Transmembrane</keyword>
<feature type="domain" description="Gram-positive cocci surface proteins LPxTG" evidence="10">
    <location>
        <begin position="1038"/>
        <end position="1074"/>
    </location>
</feature>
<feature type="compositionally biased region" description="Polar residues" evidence="8">
    <location>
        <begin position="183"/>
        <end position="195"/>
    </location>
</feature>
<dbReference type="Pfam" id="PF04650">
    <property type="entry name" value="YSIRK_signal"/>
    <property type="match status" value="1"/>
</dbReference>